<evidence type="ECO:0000256" key="4">
    <source>
        <dbReference type="ARBA" id="ARBA00023163"/>
    </source>
</evidence>
<dbReference type="EMBL" id="JAKROA010000011">
    <property type="protein sequence ID" value="KAL5104710.1"/>
    <property type="molecule type" value="Genomic_DNA"/>
</dbReference>
<dbReference type="PANTHER" id="PTHR11267:SF190">
    <property type="entry name" value="T-BOX TRANSCRIPTION FACTOR TBX20"/>
    <property type="match status" value="1"/>
</dbReference>
<comment type="subcellular location">
    <subcellularLocation>
        <location evidence="1 6">Nucleus</location>
    </subcellularLocation>
</comment>
<keyword evidence="4" id="KW-0804">Transcription</keyword>
<protein>
    <submittedName>
        <fullName evidence="8">T-box transcription factor TBX20</fullName>
    </submittedName>
</protein>
<feature type="domain" description="T-box" evidence="7">
    <location>
        <begin position="157"/>
        <end position="350"/>
    </location>
</feature>
<dbReference type="CDD" id="cd20193">
    <property type="entry name" value="T-box_TBX20-like"/>
    <property type="match status" value="1"/>
</dbReference>
<sequence length="476" mass="52767">MTNGTMSAKASAFSIDAIMTATPTSTSAKSTSSQQSPGQVLVVAVPKVSHKFTYNTVTLVFKLAVSPKSEGRLLRRSWSSLLSNEDTSPLPTKSPRLPFYPPSPSVHHNAQTPPSCESLLRLPKSDATLVSPSLRSGGFPCRTFGGTGDLAQAQCHLETRELWQRFNELGTEMIITKSGRRMFPVMRVSFTGLRPGQKYTVLMDIVPVDNKRYRYAYHRSSWLVAGKADPETADQQRRRRRCYLHPDAPFTGEQLARQTVSFEKLKLTNNLLDKHGYIILNSMHKYQPRIHLVRRPRCGFSSDTLTSLPTEEIKTFEFPETVFIAVTAYQNQLITKLKIDCNPFAKGFRDSSRLSDFERESMENLLASQHSGGMISALATGHIRTPPILSTARTPSDHSPSFSSTFSTINSANSSNSLTSLMQQMLTSSLAHRDFAPNPPLPSNSAVAMLAYLQLVHSLSGQDSSQSEWTDRDSVS</sequence>
<dbReference type="InterPro" id="IPR001699">
    <property type="entry name" value="TF_T-box"/>
</dbReference>
<organism evidence="8 9">
    <name type="scientific">Taenia crassiceps</name>
    <dbReference type="NCBI Taxonomy" id="6207"/>
    <lineage>
        <taxon>Eukaryota</taxon>
        <taxon>Metazoa</taxon>
        <taxon>Spiralia</taxon>
        <taxon>Lophotrochozoa</taxon>
        <taxon>Platyhelminthes</taxon>
        <taxon>Cestoda</taxon>
        <taxon>Eucestoda</taxon>
        <taxon>Cyclophyllidea</taxon>
        <taxon>Taeniidae</taxon>
        <taxon>Taenia</taxon>
    </lineage>
</organism>
<evidence type="ECO:0000313" key="9">
    <source>
        <dbReference type="Proteomes" id="UP001651158"/>
    </source>
</evidence>
<comment type="caution">
    <text evidence="8">The sequence shown here is derived from an EMBL/GenBank/DDBJ whole genome shotgun (WGS) entry which is preliminary data.</text>
</comment>
<evidence type="ECO:0000256" key="3">
    <source>
        <dbReference type="ARBA" id="ARBA00023125"/>
    </source>
</evidence>
<dbReference type="Gene3D" id="2.60.40.820">
    <property type="entry name" value="Transcription factor, T-box"/>
    <property type="match status" value="1"/>
</dbReference>
<dbReference type="PRINTS" id="PR00937">
    <property type="entry name" value="TBOX"/>
</dbReference>
<accession>A0ABR4Q5P0</accession>
<dbReference type="PROSITE" id="PS01283">
    <property type="entry name" value="TBOX_1"/>
    <property type="match status" value="1"/>
</dbReference>
<proteinExistence type="predicted"/>
<keyword evidence="2" id="KW-0805">Transcription regulation</keyword>
<name>A0ABR4Q5P0_9CEST</name>
<evidence type="ECO:0000256" key="5">
    <source>
        <dbReference type="ARBA" id="ARBA00023242"/>
    </source>
</evidence>
<dbReference type="Proteomes" id="UP001651158">
    <property type="component" value="Unassembled WGS sequence"/>
</dbReference>
<dbReference type="InterPro" id="IPR008967">
    <property type="entry name" value="p53-like_TF_DNA-bd_sf"/>
</dbReference>
<keyword evidence="3 6" id="KW-0238">DNA-binding</keyword>
<dbReference type="PANTHER" id="PTHR11267">
    <property type="entry name" value="T-BOX PROTEIN-RELATED"/>
    <property type="match status" value="1"/>
</dbReference>
<evidence type="ECO:0000259" key="7">
    <source>
        <dbReference type="PROSITE" id="PS50252"/>
    </source>
</evidence>
<dbReference type="InterPro" id="IPR018186">
    <property type="entry name" value="TF_T-box_CS"/>
</dbReference>
<dbReference type="InterPro" id="IPR046360">
    <property type="entry name" value="T-box_DNA-bd"/>
</dbReference>
<evidence type="ECO:0000256" key="2">
    <source>
        <dbReference type="ARBA" id="ARBA00023015"/>
    </source>
</evidence>
<dbReference type="Pfam" id="PF00907">
    <property type="entry name" value="T-box"/>
    <property type="match status" value="1"/>
</dbReference>
<evidence type="ECO:0000256" key="6">
    <source>
        <dbReference type="PROSITE-ProRule" id="PRU00201"/>
    </source>
</evidence>
<dbReference type="SUPFAM" id="SSF49417">
    <property type="entry name" value="p53-like transcription factors"/>
    <property type="match status" value="1"/>
</dbReference>
<dbReference type="SMART" id="SM00425">
    <property type="entry name" value="TBOX"/>
    <property type="match status" value="1"/>
</dbReference>
<gene>
    <name evidence="8" type="ORF">TcWFU_006321</name>
</gene>
<evidence type="ECO:0000313" key="8">
    <source>
        <dbReference type="EMBL" id="KAL5104710.1"/>
    </source>
</evidence>
<keyword evidence="9" id="KW-1185">Reference proteome</keyword>
<comment type="caution">
    <text evidence="6">Lacks conserved residue(s) required for the propagation of feature annotation.</text>
</comment>
<dbReference type="InterPro" id="IPR036960">
    <property type="entry name" value="T-box_sf"/>
</dbReference>
<dbReference type="PROSITE" id="PS50252">
    <property type="entry name" value="TBOX_3"/>
    <property type="match status" value="1"/>
</dbReference>
<reference evidence="8 9" key="1">
    <citation type="journal article" date="2022" name="Front. Cell. Infect. Microbiol.">
        <title>The Genomes of Two Strains of Taenia crassiceps the Animal Model for the Study of Human Cysticercosis.</title>
        <authorList>
            <person name="Bobes R.J."/>
            <person name="Estrada K."/>
            <person name="Rios-Valencia D.G."/>
            <person name="Calderon-Gallegos A."/>
            <person name="de la Torre P."/>
            <person name="Carrero J.C."/>
            <person name="Sanchez-Flores A."/>
            <person name="Laclette J.P."/>
        </authorList>
    </citation>
    <scope>NUCLEOTIDE SEQUENCE [LARGE SCALE GENOMIC DNA]</scope>
    <source>
        <strain evidence="8">WFUcys</strain>
    </source>
</reference>
<evidence type="ECO:0000256" key="1">
    <source>
        <dbReference type="ARBA" id="ARBA00004123"/>
    </source>
</evidence>
<keyword evidence="5 6" id="KW-0539">Nucleus</keyword>